<protein>
    <submittedName>
        <fullName evidence="1">DUF4249 domain-containing protein</fullName>
    </submittedName>
</protein>
<name>A0ABX0ILR6_9FLAO</name>
<gene>
    <name evidence="1" type="ORF">FIA58_003550</name>
</gene>
<proteinExistence type="predicted"/>
<dbReference type="PROSITE" id="PS51257">
    <property type="entry name" value="PROKAR_LIPOPROTEIN"/>
    <property type="match status" value="1"/>
</dbReference>
<reference evidence="1" key="1">
    <citation type="submission" date="2019-05" db="EMBL/GenBank/DDBJ databases">
        <authorList>
            <person name="Lianzixin W."/>
        </authorList>
    </citation>
    <scope>NUCLEOTIDE SEQUENCE</scope>
    <source>
        <strain evidence="1">EC11</strain>
    </source>
</reference>
<evidence type="ECO:0000313" key="1">
    <source>
        <dbReference type="EMBL" id="NHN24742.1"/>
    </source>
</evidence>
<dbReference type="Pfam" id="PF14054">
    <property type="entry name" value="DUF4249"/>
    <property type="match status" value="1"/>
</dbReference>
<evidence type="ECO:0000313" key="2">
    <source>
        <dbReference type="Proteomes" id="UP000817854"/>
    </source>
</evidence>
<dbReference type="InterPro" id="IPR025345">
    <property type="entry name" value="DUF4249"/>
</dbReference>
<comment type="caution">
    <text evidence="1">The sequence shown here is derived from an EMBL/GenBank/DDBJ whole genome shotgun (WGS) entry which is preliminary data.</text>
</comment>
<accession>A0ABX0ILR6</accession>
<sequence length="274" mass="30370">MVKIIIKISIVIITLITMIACEDVVNVDLDTAAPKLVIDAAIKWEKGTTGNEQTIRLTTTSNFYTNEVPKVTGATVSITDESTVYDFIEDIGTGNYICTNFNPVLNGNYTLTVIYNGQIYNATDKLYPTPDIESVEQTVTTGFGGEENVQVKFFYQDNGAEDNFYLIGFKNSTVSFPEYGVVDDEFFQGNQMFGLYIDDLQANDQLTLSLQGISFRYANYMDKLLNIAGTDGGNPFSTAPATLRGNIVNETNPDNFPYGYFSLGEIDTQDYVIQ</sequence>
<keyword evidence="2" id="KW-1185">Reference proteome</keyword>
<dbReference type="RefSeq" id="WP_140960137.1">
    <property type="nucleotide sequence ID" value="NZ_VEVQ02000002.1"/>
</dbReference>
<dbReference type="Proteomes" id="UP000817854">
    <property type="component" value="Unassembled WGS sequence"/>
</dbReference>
<dbReference type="EMBL" id="VEVQ02000002">
    <property type="protein sequence ID" value="NHN24742.1"/>
    <property type="molecule type" value="Genomic_DNA"/>
</dbReference>
<organism evidence="1 2">
    <name type="scientific">Flavobacterium jejuense</name>
    <dbReference type="NCBI Taxonomy" id="1544455"/>
    <lineage>
        <taxon>Bacteria</taxon>
        <taxon>Pseudomonadati</taxon>
        <taxon>Bacteroidota</taxon>
        <taxon>Flavobacteriia</taxon>
        <taxon>Flavobacteriales</taxon>
        <taxon>Flavobacteriaceae</taxon>
        <taxon>Flavobacterium</taxon>
    </lineage>
</organism>
<reference evidence="1" key="2">
    <citation type="submission" date="2020-02" db="EMBL/GenBank/DDBJ databases">
        <title>Flavobacterium profundi sp. nov., isolated from a deep-sea seamount.</title>
        <authorList>
            <person name="Zhang D.-C."/>
        </authorList>
    </citation>
    <scope>NUCLEOTIDE SEQUENCE</scope>
    <source>
        <strain evidence="1">EC11</strain>
    </source>
</reference>